<gene>
    <name evidence="3" type="ORF">CUNI_LOCUS5874</name>
</gene>
<sequence>MKVKKPKTKSGAHKASLAKLANKRTNRLAKQGKLHKVDKKKKKRRLLQESANKKQVLQLQQQKQLEDISNYPVNDEEEDDANLSDHDVQYFKKLNNAHSFLRADLNNDGKPRSKKRKRTDEDEEESYEQLPRQFQTDQKSQQMKMMLPIIAKGKVIKKMVEAEATDDKEEAQVNAEVSAEEKPEEENKMSASEWTPHGDVVDIEKEKAYLATLSAVEVFAYRENKLLEKKQKIATLSHAVLEDPQNSMKKLKELRLMLGETALGVSLSVRKYAMISLMEVFKDIVPGYRLRIPTEKEKSQRVKKETKSLWDYEASFLLNYKIYLEFLETMAKVKPVLEKTFLTKHGITDLNLPRTSMVEFGKLALKCLCEMLVNHPHFNYRSVIISAVVPFMNHKNSEFSEIACDAVKRVFKADKTGDIILEIVRDIGRMAKKRKFDVRRE</sequence>
<reference evidence="3" key="1">
    <citation type="submission" date="2021-04" db="EMBL/GenBank/DDBJ databases">
        <authorList>
            <consortium name="Molecular Ecology Group"/>
        </authorList>
    </citation>
    <scope>NUCLEOTIDE SEQUENCE</scope>
</reference>
<feature type="region of interest" description="Disordered" evidence="1">
    <location>
        <begin position="102"/>
        <end position="141"/>
    </location>
</feature>
<feature type="domain" description="Nucleolar complex-associated protein 3 N-terminal" evidence="2">
    <location>
        <begin position="228"/>
        <end position="323"/>
    </location>
</feature>
<dbReference type="AlphaFoldDB" id="A0A8S3Z101"/>
<feature type="compositionally biased region" description="Basic and acidic residues" evidence="1">
    <location>
        <begin position="179"/>
        <end position="188"/>
    </location>
</feature>
<dbReference type="GO" id="GO:0005730">
    <property type="term" value="C:nucleolus"/>
    <property type="evidence" value="ECO:0007669"/>
    <property type="project" value="TreeGrafter"/>
</dbReference>
<dbReference type="PANTHER" id="PTHR14428:SF5">
    <property type="entry name" value="NUCLEOLAR COMPLEX PROTEIN 3 HOMOLOG"/>
    <property type="match status" value="1"/>
</dbReference>
<feature type="compositionally biased region" description="Low complexity" evidence="1">
    <location>
        <begin position="53"/>
        <end position="63"/>
    </location>
</feature>
<protein>
    <recommendedName>
        <fullName evidence="2">Nucleolar complex-associated protein 3 N-terminal domain-containing protein</fullName>
    </recommendedName>
</protein>
<name>A0A8S3Z101_9EUPU</name>
<dbReference type="OrthoDB" id="10263597at2759"/>
<accession>A0A8S3Z101</accession>
<feature type="region of interest" description="Disordered" evidence="1">
    <location>
        <begin position="1"/>
        <end position="87"/>
    </location>
</feature>
<keyword evidence="4" id="KW-1185">Reference proteome</keyword>
<dbReference type="EMBL" id="CAJHNH020000877">
    <property type="protein sequence ID" value="CAG5120316.1"/>
    <property type="molecule type" value="Genomic_DNA"/>
</dbReference>
<dbReference type="GO" id="GO:0006270">
    <property type="term" value="P:DNA replication initiation"/>
    <property type="evidence" value="ECO:0007669"/>
    <property type="project" value="TreeGrafter"/>
</dbReference>
<evidence type="ECO:0000259" key="2">
    <source>
        <dbReference type="Pfam" id="PF07540"/>
    </source>
</evidence>
<proteinExistence type="predicted"/>
<evidence type="ECO:0000313" key="4">
    <source>
        <dbReference type="Proteomes" id="UP000678393"/>
    </source>
</evidence>
<organism evidence="3 4">
    <name type="scientific">Candidula unifasciata</name>
    <dbReference type="NCBI Taxonomy" id="100452"/>
    <lineage>
        <taxon>Eukaryota</taxon>
        <taxon>Metazoa</taxon>
        <taxon>Spiralia</taxon>
        <taxon>Lophotrochozoa</taxon>
        <taxon>Mollusca</taxon>
        <taxon>Gastropoda</taxon>
        <taxon>Heterobranchia</taxon>
        <taxon>Euthyneura</taxon>
        <taxon>Panpulmonata</taxon>
        <taxon>Eupulmonata</taxon>
        <taxon>Stylommatophora</taxon>
        <taxon>Helicina</taxon>
        <taxon>Helicoidea</taxon>
        <taxon>Geomitridae</taxon>
        <taxon>Candidula</taxon>
    </lineage>
</organism>
<feature type="compositionally biased region" description="Polar residues" evidence="1">
    <location>
        <begin position="132"/>
        <end position="141"/>
    </location>
</feature>
<evidence type="ECO:0000256" key="1">
    <source>
        <dbReference type="SAM" id="MobiDB-lite"/>
    </source>
</evidence>
<comment type="caution">
    <text evidence="3">The sequence shown here is derived from an EMBL/GenBank/DDBJ whole genome shotgun (WGS) entry which is preliminary data.</text>
</comment>
<feature type="region of interest" description="Disordered" evidence="1">
    <location>
        <begin position="163"/>
        <end position="193"/>
    </location>
</feature>
<dbReference type="PANTHER" id="PTHR14428">
    <property type="entry name" value="NUCLEOLAR COMPLEX PROTEIN 3"/>
    <property type="match status" value="1"/>
</dbReference>
<evidence type="ECO:0000313" key="3">
    <source>
        <dbReference type="EMBL" id="CAG5120316.1"/>
    </source>
</evidence>
<dbReference type="Proteomes" id="UP000678393">
    <property type="component" value="Unassembled WGS sequence"/>
</dbReference>
<feature type="non-terminal residue" evidence="3">
    <location>
        <position position="441"/>
    </location>
</feature>
<dbReference type="InterPro" id="IPR016903">
    <property type="entry name" value="Nucleolar_cplx-assoc_3"/>
</dbReference>
<feature type="compositionally biased region" description="Basic residues" evidence="1">
    <location>
        <begin position="1"/>
        <end position="12"/>
    </location>
</feature>
<feature type="compositionally biased region" description="Basic residues" evidence="1">
    <location>
        <begin position="21"/>
        <end position="45"/>
    </location>
</feature>
<dbReference type="Pfam" id="PF07540">
    <property type="entry name" value="NOC3p"/>
    <property type="match status" value="1"/>
</dbReference>
<dbReference type="GO" id="GO:0003682">
    <property type="term" value="F:chromatin binding"/>
    <property type="evidence" value="ECO:0007669"/>
    <property type="project" value="TreeGrafter"/>
</dbReference>
<dbReference type="InterPro" id="IPR011501">
    <property type="entry name" value="Noc3_N"/>
</dbReference>